<dbReference type="WBParaSite" id="SSLN_0001584901-mRNA-1">
    <property type="protein sequence ID" value="SSLN_0001584901-mRNA-1"/>
    <property type="gene ID" value="SSLN_0001584901"/>
</dbReference>
<protein>
    <submittedName>
        <fullName evidence="3">3'-5' exonuclease domain-containing protein</fullName>
    </submittedName>
</protein>
<keyword evidence="2" id="KW-1185">Reference proteome</keyword>
<organism evidence="3">
    <name type="scientific">Schistocephalus solidus</name>
    <name type="common">Tapeworm</name>
    <dbReference type="NCBI Taxonomy" id="70667"/>
    <lineage>
        <taxon>Eukaryota</taxon>
        <taxon>Metazoa</taxon>
        <taxon>Spiralia</taxon>
        <taxon>Lophotrochozoa</taxon>
        <taxon>Platyhelminthes</taxon>
        <taxon>Cestoda</taxon>
        <taxon>Eucestoda</taxon>
        <taxon>Diphyllobothriidea</taxon>
        <taxon>Diphyllobothriidae</taxon>
        <taxon>Schistocephalus</taxon>
    </lineage>
</organism>
<sequence length="219" mass="23766">MVLNSAKCASFYVQAIGKEKSAYLRPELGVPCLTALVPFEKCRHVDSVLASTRSCHSPFCLFQPAVGSSASSTGPFGPGQQGGRSKLLEICSLFVFGWSAGHFESLILCVCAEDGLTVVDIAFANEDLLETVNAGKFRHSSIAEVQENHRRILGHPADFPVSHVPTIFSSRGALLPRSEARLRLLGLSKFDLSLMVYDVYRRGAVGSMNSAVWTRGLFK</sequence>
<reference evidence="1 2" key="2">
    <citation type="submission" date="2018-11" db="EMBL/GenBank/DDBJ databases">
        <authorList>
            <consortium name="Pathogen Informatics"/>
        </authorList>
    </citation>
    <scope>NUCLEOTIDE SEQUENCE [LARGE SCALE GENOMIC DNA]</scope>
    <source>
        <strain evidence="1 2">NST_G2</strain>
    </source>
</reference>
<accession>A0A183TFM9</accession>
<reference evidence="3" key="1">
    <citation type="submission" date="2016-06" db="UniProtKB">
        <authorList>
            <consortium name="WormBaseParasite"/>
        </authorList>
    </citation>
    <scope>IDENTIFICATION</scope>
</reference>
<dbReference type="EMBL" id="UYSU01039761">
    <property type="protein sequence ID" value="VDM01663.1"/>
    <property type="molecule type" value="Genomic_DNA"/>
</dbReference>
<dbReference type="Proteomes" id="UP000275846">
    <property type="component" value="Unassembled WGS sequence"/>
</dbReference>
<evidence type="ECO:0000313" key="1">
    <source>
        <dbReference type="EMBL" id="VDM01663.1"/>
    </source>
</evidence>
<evidence type="ECO:0000313" key="2">
    <source>
        <dbReference type="Proteomes" id="UP000275846"/>
    </source>
</evidence>
<dbReference type="AlphaFoldDB" id="A0A183TFM9"/>
<gene>
    <name evidence="1" type="ORF">SSLN_LOCUS15277</name>
</gene>
<proteinExistence type="predicted"/>
<name>A0A183TFM9_SCHSO</name>
<evidence type="ECO:0000313" key="3">
    <source>
        <dbReference type="WBParaSite" id="SSLN_0001584901-mRNA-1"/>
    </source>
</evidence>